<dbReference type="AlphaFoldDB" id="A0A5M6IUB5"/>
<accession>A0A5M6IUB5</accession>
<keyword evidence="2" id="KW-1185">Reference proteome</keyword>
<dbReference type="Proteomes" id="UP000325255">
    <property type="component" value="Unassembled WGS sequence"/>
</dbReference>
<evidence type="ECO:0000313" key="1">
    <source>
        <dbReference type="EMBL" id="KAA5611874.1"/>
    </source>
</evidence>
<comment type="caution">
    <text evidence="1">The sequence shown here is derived from an EMBL/GenBank/DDBJ whole genome shotgun (WGS) entry which is preliminary data.</text>
</comment>
<evidence type="ECO:0000313" key="2">
    <source>
        <dbReference type="Proteomes" id="UP000325255"/>
    </source>
</evidence>
<proteinExistence type="predicted"/>
<protein>
    <submittedName>
        <fullName evidence="1">Uncharacterized protein</fullName>
    </submittedName>
</protein>
<gene>
    <name evidence="1" type="ORF">F1189_12640</name>
</gene>
<dbReference type="OrthoDB" id="9134780at2"/>
<dbReference type="RefSeq" id="WP_150041154.1">
    <property type="nucleotide sequence ID" value="NZ_OW485605.1"/>
</dbReference>
<name>A0A5M6IUB5_9PROT</name>
<reference evidence="1 2" key="1">
    <citation type="submission" date="2019-09" db="EMBL/GenBank/DDBJ databases">
        <title>Genome sequence of Rhodovastum atsumiense, a diverse member of the Acetobacteraceae family of non-sulfur purple photosynthetic bacteria.</title>
        <authorList>
            <person name="Meyer T."/>
            <person name="Kyndt J."/>
        </authorList>
    </citation>
    <scope>NUCLEOTIDE SEQUENCE [LARGE SCALE GENOMIC DNA]</scope>
    <source>
        <strain evidence="1 2">DSM 21279</strain>
    </source>
</reference>
<dbReference type="EMBL" id="VWPK01000017">
    <property type="protein sequence ID" value="KAA5611874.1"/>
    <property type="molecule type" value="Genomic_DNA"/>
</dbReference>
<organism evidence="1 2">
    <name type="scientific">Rhodovastum atsumiense</name>
    <dbReference type="NCBI Taxonomy" id="504468"/>
    <lineage>
        <taxon>Bacteria</taxon>
        <taxon>Pseudomonadati</taxon>
        <taxon>Pseudomonadota</taxon>
        <taxon>Alphaproteobacteria</taxon>
        <taxon>Acetobacterales</taxon>
        <taxon>Acetobacteraceae</taxon>
        <taxon>Rhodovastum</taxon>
    </lineage>
</organism>
<sequence>MSGTLYEEIQSAIWQGLGAAADVLGEGYSLFRPHGVANPVAPGSQIDTVNVRFDAKPAYAFSAPNLYGKAIWYLLGDASGMAVGDYLVGSQGTFFLVAKQPLESPVVVECNAVVSVVRPAKERRPGLQSNYMTDAKADEQLLMTSWPCSLLLGSKGERPASGIQGETRQPWYVVLLPAPDGVDLVTNDLLVDAAGRRLTISAVELTDLGYRLTAEQSAA</sequence>